<reference evidence="2" key="1">
    <citation type="submission" date="2016-10" db="EMBL/GenBank/DDBJ databases">
        <authorList>
            <person name="Varghese N."/>
            <person name="Submissions S."/>
        </authorList>
    </citation>
    <scope>NUCLEOTIDE SEQUENCE [LARGE SCALE GENOMIC DNA]</scope>
    <source>
        <strain evidence="2">OR362-8,ATCC BAA-1266,JCM 13504</strain>
    </source>
</reference>
<evidence type="ECO:0000313" key="2">
    <source>
        <dbReference type="Proteomes" id="UP000199029"/>
    </source>
</evidence>
<dbReference type="OrthoDB" id="8089897at2"/>
<proteinExistence type="predicted"/>
<organism evidence="1 2">
    <name type="scientific">Hymenobacter arizonensis</name>
    <name type="common">Siccationidurans arizonensis</name>
    <dbReference type="NCBI Taxonomy" id="1227077"/>
    <lineage>
        <taxon>Bacteria</taxon>
        <taxon>Pseudomonadati</taxon>
        <taxon>Bacteroidota</taxon>
        <taxon>Cytophagia</taxon>
        <taxon>Cytophagales</taxon>
        <taxon>Hymenobacteraceae</taxon>
        <taxon>Hymenobacter</taxon>
    </lineage>
</organism>
<accession>A0A1I6BL64</accession>
<evidence type="ECO:0008006" key="3">
    <source>
        <dbReference type="Google" id="ProtNLM"/>
    </source>
</evidence>
<dbReference type="RefSeq" id="WP_092678744.1">
    <property type="nucleotide sequence ID" value="NZ_FOXS01000009.1"/>
</dbReference>
<dbReference type="Proteomes" id="UP000199029">
    <property type="component" value="Unassembled WGS sequence"/>
</dbReference>
<dbReference type="AlphaFoldDB" id="A0A1I6BL64"/>
<gene>
    <name evidence="1" type="ORF">SAMN04515668_4708</name>
</gene>
<keyword evidence="2" id="KW-1185">Reference proteome</keyword>
<sequence length="227" mass="25997">MIAGKSIPAEWAAKCFGFVQEVDTKPRRRVFEVFRSQGLHANQAVEFFADGAPVLRSLTSYLSAESTHILDWFHLTMLHQYALGVAQVDTAGGKAMQEGLTSIKWYIRHGNAERALERILDMDDTLATHQDNPLVDKKYSKWKPLARLIADFYTCVEQSSSFVMDYAERQRYGERVSTGVVESAVNQVLAKRMVKRQQMQWTKKGAHLLVQAHTKVLNQEWEDCFRQ</sequence>
<evidence type="ECO:0000313" key="1">
    <source>
        <dbReference type="EMBL" id="SFQ81660.1"/>
    </source>
</evidence>
<name>A0A1I6BL64_HYMAR</name>
<dbReference type="EMBL" id="FOXS01000009">
    <property type="protein sequence ID" value="SFQ81660.1"/>
    <property type="molecule type" value="Genomic_DNA"/>
</dbReference>
<protein>
    <recommendedName>
        <fullName evidence="3">ISKra4 family transposase</fullName>
    </recommendedName>
</protein>